<name>A0A9X0WFQ6_9GAMM</name>
<dbReference type="Proteomes" id="UP001138802">
    <property type="component" value="Unassembled WGS sequence"/>
</dbReference>
<evidence type="ECO:0000313" key="3">
    <source>
        <dbReference type="Proteomes" id="UP001138802"/>
    </source>
</evidence>
<dbReference type="EMBL" id="NRSD01000001">
    <property type="protein sequence ID" value="MBK1643449.1"/>
    <property type="molecule type" value="Genomic_DNA"/>
</dbReference>
<gene>
    <name evidence="2" type="ORF">CKO25_02005</name>
</gene>
<keyword evidence="3" id="KW-1185">Reference proteome</keyword>
<feature type="compositionally biased region" description="Pro residues" evidence="1">
    <location>
        <begin position="1"/>
        <end position="14"/>
    </location>
</feature>
<proteinExistence type="predicted"/>
<sequence length="132" mass="14607">MRSPWLIPPAPETPPEWVAPGFGNPAPNTFYGDPSRGHRALSIARRVQPDAYLVEIRLRNIDPGVVRIEPWGHALRIGYQLQAQAGRGNGYPNAFSSSSASQTLRFPADAHLASMSREITADRINLRIPRIN</sequence>
<organism evidence="2 3">
    <name type="scientific">Thiocapsa imhoffii</name>
    <dbReference type="NCBI Taxonomy" id="382777"/>
    <lineage>
        <taxon>Bacteria</taxon>
        <taxon>Pseudomonadati</taxon>
        <taxon>Pseudomonadota</taxon>
        <taxon>Gammaproteobacteria</taxon>
        <taxon>Chromatiales</taxon>
        <taxon>Chromatiaceae</taxon>
        <taxon>Thiocapsa</taxon>
    </lineage>
</organism>
<reference evidence="2 3" key="1">
    <citation type="journal article" date="2020" name="Microorganisms">
        <title>Osmotic Adaptation and Compatible Solute Biosynthesis of Phototrophic Bacteria as Revealed from Genome Analyses.</title>
        <authorList>
            <person name="Imhoff J.F."/>
            <person name="Rahn T."/>
            <person name="Kunzel S."/>
            <person name="Keller A."/>
            <person name="Neulinger S.C."/>
        </authorList>
    </citation>
    <scope>NUCLEOTIDE SEQUENCE [LARGE SCALE GENOMIC DNA]</scope>
    <source>
        <strain evidence="2 3">DSM 21303</strain>
    </source>
</reference>
<dbReference type="AlphaFoldDB" id="A0A9X0WFQ6"/>
<accession>A0A9X0WFQ6</accession>
<feature type="region of interest" description="Disordered" evidence="1">
    <location>
        <begin position="1"/>
        <end position="33"/>
    </location>
</feature>
<evidence type="ECO:0000256" key="1">
    <source>
        <dbReference type="SAM" id="MobiDB-lite"/>
    </source>
</evidence>
<protein>
    <submittedName>
        <fullName evidence="2">Uncharacterized protein</fullName>
    </submittedName>
</protein>
<comment type="caution">
    <text evidence="2">The sequence shown here is derived from an EMBL/GenBank/DDBJ whole genome shotgun (WGS) entry which is preliminary data.</text>
</comment>
<evidence type="ECO:0000313" key="2">
    <source>
        <dbReference type="EMBL" id="MBK1643449.1"/>
    </source>
</evidence>